<name>A0A8J3R397_9ACTN</name>
<keyword evidence="2" id="KW-1185">Reference proteome</keyword>
<dbReference type="AlphaFoldDB" id="A0A8J3R397"/>
<evidence type="ECO:0000313" key="2">
    <source>
        <dbReference type="Proteomes" id="UP000610966"/>
    </source>
</evidence>
<protein>
    <submittedName>
        <fullName evidence="1">Uncharacterized protein</fullName>
    </submittedName>
</protein>
<accession>A0A8J3R397</accession>
<sequence>MTLILDLPLYSTDLTACGRCGETAQLEQMFRCSGRTWICLGCITEAVEAHRLAVVAGRQV</sequence>
<gene>
    <name evidence="1" type="ORF">Mth01_06190</name>
</gene>
<evidence type="ECO:0000313" key="1">
    <source>
        <dbReference type="EMBL" id="GIH68366.1"/>
    </source>
</evidence>
<comment type="caution">
    <text evidence="1">The sequence shown here is derived from an EMBL/GenBank/DDBJ whole genome shotgun (WGS) entry which is preliminary data.</text>
</comment>
<dbReference type="EMBL" id="BOOG01000007">
    <property type="protein sequence ID" value="GIH68366.1"/>
    <property type="molecule type" value="Genomic_DNA"/>
</dbReference>
<dbReference type="RefSeq" id="WP_055483800.1">
    <property type="nucleotide sequence ID" value="NZ_BOOG01000007.1"/>
</dbReference>
<organism evidence="1 2">
    <name type="scientific">Sphaerimonospora thailandensis</name>
    <dbReference type="NCBI Taxonomy" id="795644"/>
    <lineage>
        <taxon>Bacteria</taxon>
        <taxon>Bacillati</taxon>
        <taxon>Actinomycetota</taxon>
        <taxon>Actinomycetes</taxon>
        <taxon>Streptosporangiales</taxon>
        <taxon>Streptosporangiaceae</taxon>
        <taxon>Sphaerimonospora</taxon>
    </lineage>
</organism>
<dbReference type="Proteomes" id="UP000610966">
    <property type="component" value="Unassembled WGS sequence"/>
</dbReference>
<reference evidence="1" key="1">
    <citation type="submission" date="2021-01" db="EMBL/GenBank/DDBJ databases">
        <title>Whole genome shotgun sequence of Sphaerimonospora thailandensis NBRC 107569.</title>
        <authorList>
            <person name="Komaki H."/>
            <person name="Tamura T."/>
        </authorList>
    </citation>
    <scope>NUCLEOTIDE SEQUENCE</scope>
    <source>
        <strain evidence="1">NBRC 107569</strain>
    </source>
</reference>
<proteinExistence type="predicted"/>